<evidence type="ECO:0000256" key="5">
    <source>
        <dbReference type="ARBA" id="ARBA00023152"/>
    </source>
</evidence>
<evidence type="ECO:0000313" key="8">
    <source>
        <dbReference type="EMBL" id="KFC77835.1"/>
    </source>
</evidence>
<dbReference type="Pfam" id="PF06560">
    <property type="entry name" value="GPI"/>
    <property type="match status" value="1"/>
</dbReference>
<dbReference type="eggNOG" id="COG2140">
    <property type="taxonomic scope" value="Bacteria"/>
</dbReference>
<dbReference type="EC" id="5.3.1.9" evidence="3"/>
<dbReference type="GO" id="GO:0004347">
    <property type="term" value="F:glucose-6-phosphate isomerase activity"/>
    <property type="evidence" value="ECO:0007669"/>
    <property type="project" value="UniProtKB-EC"/>
</dbReference>
<keyword evidence="9" id="KW-1185">Reference proteome</keyword>
<dbReference type="Gene3D" id="2.60.120.10">
    <property type="entry name" value="Jelly Rolls"/>
    <property type="match status" value="1"/>
</dbReference>
<dbReference type="GO" id="GO:0006096">
    <property type="term" value="P:glycolytic process"/>
    <property type="evidence" value="ECO:0007669"/>
    <property type="project" value="UniProtKB-UniPathway"/>
</dbReference>
<dbReference type="AlphaFoldDB" id="A0A085G290"/>
<dbReference type="OrthoDB" id="1647241at2"/>
<dbReference type="STRING" id="1006004.GBAG_3492"/>
<feature type="domain" description="Glucose-6-phosphate isomerase prokaryote" evidence="7">
    <location>
        <begin position="54"/>
        <end position="208"/>
    </location>
</feature>
<dbReference type="GO" id="GO:0005737">
    <property type="term" value="C:cytoplasm"/>
    <property type="evidence" value="ECO:0007669"/>
    <property type="project" value="InterPro"/>
</dbReference>
<comment type="pathway">
    <text evidence="1">Carbohydrate degradation; glycolysis; D-glyceraldehyde 3-phosphate and glycerone phosphate from D-glucose: step 2/4.</text>
</comment>
<name>A0A085G290_9ENTR</name>
<proteinExistence type="inferred from homology"/>
<dbReference type="UniPathway" id="UPA00109">
    <property type="reaction ID" value="UER00181"/>
</dbReference>
<dbReference type="Proteomes" id="UP000028653">
    <property type="component" value="Unassembled WGS sequence"/>
</dbReference>
<evidence type="ECO:0000256" key="3">
    <source>
        <dbReference type="ARBA" id="ARBA00011952"/>
    </source>
</evidence>
<keyword evidence="8" id="KW-0413">Isomerase</keyword>
<comment type="catalytic activity">
    <reaction evidence="6">
        <text>alpha-D-glucose 6-phosphate = beta-D-fructose 6-phosphate</text>
        <dbReference type="Rhea" id="RHEA:11816"/>
        <dbReference type="ChEBI" id="CHEBI:57634"/>
        <dbReference type="ChEBI" id="CHEBI:58225"/>
        <dbReference type="EC" id="5.3.1.9"/>
    </reaction>
</comment>
<dbReference type="InterPro" id="IPR014710">
    <property type="entry name" value="RmlC-like_jellyroll"/>
</dbReference>
<organism evidence="8 9">
    <name type="scientific">Buttiauxella agrestis ATCC 33320</name>
    <dbReference type="NCBI Taxonomy" id="1006004"/>
    <lineage>
        <taxon>Bacteria</taxon>
        <taxon>Pseudomonadati</taxon>
        <taxon>Pseudomonadota</taxon>
        <taxon>Gammaproteobacteria</taxon>
        <taxon>Enterobacterales</taxon>
        <taxon>Enterobacteriaceae</taxon>
        <taxon>Buttiauxella</taxon>
    </lineage>
</organism>
<comment type="similarity">
    <text evidence="2">Belongs to the archaeal-type GPI family.</text>
</comment>
<evidence type="ECO:0000256" key="2">
    <source>
        <dbReference type="ARBA" id="ARBA00006542"/>
    </source>
</evidence>
<dbReference type="GO" id="GO:0006094">
    <property type="term" value="P:gluconeogenesis"/>
    <property type="evidence" value="ECO:0007669"/>
    <property type="project" value="UniProtKB-KW"/>
</dbReference>
<evidence type="ECO:0000313" key="9">
    <source>
        <dbReference type="Proteomes" id="UP000028653"/>
    </source>
</evidence>
<keyword evidence="4" id="KW-0312">Gluconeogenesis</keyword>
<dbReference type="InterPro" id="IPR011051">
    <property type="entry name" value="RmlC_Cupin_sf"/>
</dbReference>
<dbReference type="RefSeq" id="WP_034498515.1">
    <property type="nucleotide sequence ID" value="NZ_JMPI01000061.1"/>
</dbReference>
<evidence type="ECO:0000256" key="6">
    <source>
        <dbReference type="ARBA" id="ARBA00029321"/>
    </source>
</evidence>
<gene>
    <name evidence="8" type="ORF">GBAG_3492</name>
</gene>
<dbReference type="InterPro" id="IPR010551">
    <property type="entry name" value="G6P_isomerase_prok"/>
</dbReference>
<keyword evidence="5" id="KW-0324">Glycolysis</keyword>
<dbReference type="EMBL" id="JMPI01000061">
    <property type="protein sequence ID" value="KFC77835.1"/>
    <property type="molecule type" value="Genomic_DNA"/>
</dbReference>
<evidence type="ECO:0000256" key="1">
    <source>
        <dbReference type="ARBA" id="ARBA00004926"/>
    </source>
</evidence>
<protein>
    <recommendedName>
        <fullName evidence="3">glucose-6-phosphate isomerase</fullName>
        <ecNumber evidence="3">5.3.1.9</ecNumber>
    </recommendedName>
</protein>
<accession>A0A085G290</accession>
<evidence type="ECO:0000256" key="4">
    <source>
        <dbReference type="ARBA" id="ARBA00022432"/>
    </source>
</evidence>
<comment type="caution">
    <text evidence="8">The sequence shown here is derived from an EMBL/GenBank/DDBJ whole genome shotgun (WGS) entry which is preliminary data.</text>
</comment>
<dbReference type="SUPFAM" id="SSF51182">
    <property type="entry name" value="RmlC-like cupins"/>
    <property type="match status" value="1"/>
</dbReference>
<evidence type="ECO:0000259" key="7">
    <source>
        <dbReference type="Pfam" id="PF06560"/>
    </source>
</evidence>
<reference evidence="8 9" key="1">
    <citation type="submission" date="2014-05" db="EMBL/GenBank/DDBJ databases">
        <title>ATOL: Assembling a taxonomically balanced genome-scale reconstruction of the evolutionary history of the Enterobacteriaceae.</title>
        <authorList>
            <person name="Plunkett G.III."/>
            <person name="Neeno-Eckwall E.C."/>
            <person name="Glasner J.D."/>
            <person name="Perna N.T."/>
        </authorList>
    </citation>
    <scope>NUCLEOTIDE SEQUENCE [LARGE SCALE GENOMIC DNA]</scope>
    <source>
        <strain evidence="8 9">ATCC 33320</strain>
    </source>
</reference>
<sequence>MADQHLNFGLDMKIHHQPMGFSYGEEVIGPVPEIRKLDQIRASLRDPSCNGPEDVYAIVMDVARLQDREELKKRMLLFGVVTYASGRLGDEPIRSQGHIHRISSHSGWSPPELYEIWQGKAIIYMQEYVADDPGRCFAVCAGPGEKVLVPPGWAHATISASPDEPLTFGAWCDREYGFEYDAVRAYKGLAWYPLLQDEHIAWQHNRSYMPGRLQVTSPRQYTEFGITEEPLYQQFIDDPARFQFISKPGIVGQKWVGFHP</sequence>